<dbReference type="InterPro" id="IPR041667">
    <property type="entry name" value="Cupin_8"/>
</dbReference>
<feature type="compositionally biased region" description="Basic and acidic residues" evidence="1">
    <location>
        <begin position="248"/>
        <end position="264"/>
    </location>
</feature>
<dbReference type="SUPFAM" id="SSF51197">
    <property type="entry name" value="Clavaminate synthase-like"/>
    <property type="match status" value="1"/>
</dbReference>
<feature type="compositionally biased region" description="Basic and acidic residues" evidence="1">
    <location>
        <begin position="1"/>
        <end position="17"/>
    </location>
</feature>
<protein>
    <recommendedName>
        <fullName evidence="2">JmjC domain-containing protein</fullName>
    </recommendedName>
</protein>
<accession>A0A0K6S7B0</accession>
<dbReference type="AlphaFoldDB" id="A0A0K6S7B0"/>
<feature type="region of interest" description="Disordered" evidence="1">
    <location>
        <begin position="1"/>
        <end position="21"/>
    </location>
</feature>
<dbReference type="Pfam" id="PF13621">
    <property type="entry name" value="Cupin_8"/>
    <property type="match status" value="1"/>
</dbReference>
<feature type="region of interest" description="Disordered" evidence="1">
    <location>
        <begin position="371"/>
        <end position="396"/>
    </location>
</feature>
<dbReference type="SMART" id="SM00558">
    <property type="entry name" value="JmjC"/>
    <property type="match status" value="1"/>
</dbReference>
<dbReference type="Gene3D" id="2.60.120.10">
    <property type="entry name" value="Jelly Rolls"/>
    <property type="match status" value="3"/>
</dbReference>
<dbReference type="PANTHER" id="PTHR12461:SF99">
    <property type="entry name" value="BIFUNCTIONAL PEPTIDASE AND (3S)-LYSYL HYDROXYLASE JMJD7"/>
    <property type="match status" value="1"/>
</dbReference>
<dbReference type="PhylomeDB" id="A0A0K6S7B0"/>
<organism evidence="3">
    <name type="scientific">Chromera velia CCMP2878</name>
    <dbReference type="NCBI Taxonomy" id="1169474"/>
    <lineage>
        <taxon>Eukaryota</taxon>
        <taxon>Sar</taxon>
        <taxon>Alveolata</taxon>
        <taxon>Colpodellida</taxon>
        <taxon>Chromeraceae</taxon>
        <taxon>Chromera</taxon>
    </lineage>
</organism>
<gene>
    <name evidence="3" type="ORF">Cvel_21180.t2.CR2</name>
</gene>
<feature type="compositionally biased region" description="Acidic residues" evidence="1">
    <location>
        <begin position="217"/>
        <end position="226"/>
    </location>
</feature>
<evidence type="ECO:0000313" key="3">
    <source>
        <dbReference type="EMBL" id="CUC09554.1"/>
    </source>
</evidence>
<feature type="region of interest" description="Disordered" evidence="1">
    <location>
        <begin position="413"/>
        <end position="447"/>
    </location>
</feature>
<dbReference type="InterPro" id="IPR003347">
    <property type="entry name" value="JmjC_dom"/>
</dbReference>
<evidence type="ECO:0000259" key="2">
    <source>
        <dbReference type="PROSITE" id="PS51184"/>
    </source>
</evidence>
<feature type="domain" description="JmjC" evidence="2">
    <location>
        <begin position="277"/>
        <end position="541"/>
    </location>
</feature>
<name>A0A0K6S7B0_9ALVE</name>
<reference evidence="3" key="1">
    <citation type="submission" date="2014-11" db="EMBL/GenBank/DDBJ databases">
        <title>Molecular phylogeny of cliff fern family Woodsiaceae with morphological implications.</title>
        <authorList>
            <person name="Shao Y.-Z."/>
            <person name="Wei R."/>
            <person name="Zhang X.-C."/>
        </authorList>
    </citation>
    <scope>NUCLEOTIDE SEQUENCE</scope>
</reference>
<feature type="region of interest" description="Disordered" evidence="1">
    <location>
        <begin position="217"/>
        <end position="264"/>
    </location>
</feature>
<dbReference type="VEuPathDB" id="CryptoDB:Cvel_21180"/>
<proteinExistence type="predicted"/>
<dbReference type="InterPro" id="IPR014710">
    <property type="entry name" value="RmlC-like_jellyroll"/>
</dbReference>
<dbReference type="PROSITE" id="PS51184">
    <property type="entry name" value="JMJC"/>
    <property type="match status" value="1"/>
</dbReference>
<dbReference type="EMBL" id="CDMZ01001066">
    <property type="protein sequence ID" value="CUC09554.1"/>
    <property type="molecule type" value="Genomic_DNA"/>
</dbReference>
<evidence type="ECO:0000256" key="1">
    <source>
        <dbReference type="SAM" id="MobiDB-lite"/>
    </source>
</evidence>
<dbReference type="PANTHER" id="PTHR12461">
    <property type="entry name" value="HYPOXIA-INDUCIBLE FACTOR 1 ALPHA INHIBITOR-RELATED"/>
    <property type="match status" value="1"/>
</dbReference>
<sequence>MTVERDSDNLSGGREEELCGGSSCRKCGYVKLGIEAGFGVYGEEARGDGKGAQDGDGNFCRDRGCGKGSHKRLVGLLEMLSEEVGDFVSVGEVPSIHFSQMEADPDMFYRQFVAHGRPVKILGLPLCAELKEKWTPEYLVERAGHCKVTVNVTPTGWGDAAHTVRLAPRERGVGWEAEEGECPGVADMDEAQVREFFIKPEERQMNFGHFLENLLKEEEEEGEGSPEDGKRETGRTTQKKFQEPNGKATHEDTGDRQRRREREAGEVQYYSLQNDCLRTELGPLAEELPEALGFGLDAFGNLPEAVNLWVGGRRAISSCHKDHYENLYAVVRGEKHFVLFPPADGGFLGERSLPPASFLRCAQREGHTRGITRKNKEGGDVESDSGVQAIPNGSSTSSSLSVCKGCSEGSPFFSVPSSRPSPPPCRERATPGKYADAPQPDGRAGGEEGYVPLPLFHVMSEEDAEPVPWIAGDVARGPEHLRRHPLFRLAHPVHTVVRAGEVLFLPALWYHRVAQWGLTVAVNFWHDMQFDERWILHNIAKKLAKEAEKGGFSS</sequence>